<proteinExistence type="predicted"/>
<dbReference type="AlphaFoldDB" id="G9ABC2"/>
<reference evidence="1 2" key="1">
    <citation type="journal article" date="2012" name="J. Bacteriol.">
        <title>Genome sequence of the soybean symbiont Sinorhizobium fredii HH103.</title>
        <authorList>
            <person name="Weidner S."/>
            <person name="Becker A."/>
            <person name="Bonilla I."/>
            <person name="Jaenicke S."/>
            <person name="Lloret J."/>
            <person name="Margaret I."/>
            <person name="Puhler A."/>
            <person name="Ruiz-Sainz J.E."/>
            <person name="Schneiker-Bekel S."/>
            <person name="Szczepanowski R."/>
            <person name="Vinardell J.M."/>
            <person name="Zehner S."/>
            <person name="Gottfert M."/>
        </authorList>
    </citation>
    <scope>NUCLEOTIDE SEQUENCE [LARGE SCALE GENOMIC DNA]</scope>
    <source>
        <strain evidence="1 2">HH103</strain>
    </source>
</reference>
<gene>
    <name evidence="1" type="ordered locus">SFHH103_02718</name>
</gene>
<name>G9ABC2_SINF1</name>
<evidence type="ECO:0000313" key="1">
    <source>
        <dbReference type="EMBL" id="CCE97213.1"/>
    </source>
</evidence>
<evidence type="ECO:0000313" key="2">
    <source>
        <dbReference type="Proteomes" id="UP000007735"/>
    </source>
</evidence>
<dbReference type="EMBL" id="HE616890">
    <property type="protein sequence ID" value="CCE97213.1"/>
    <property type="molecule type" value="Genomic_DNA"/>
</dbReference>
<protein>
    <submittedName>
        <fullName evidence="1">Uncharacterized protein</fullName>
    </submittedName>
</protein>
<dbReference type="HOGENOM" id="CLU_2221055_0_0_5"/>
<organism evidence="1 2">
    <name type="scientific">Sinorhizobium fredii (strain HH103)</name>
    <dbReference type="NCBI Taxonomy" id="1117943"/>
    <lineage>
        <taxon>Bacteria</taxon>
        <taxon>Pseudomonadati</taxon>
        <taxon>Pseudomonadota</taxon>
        <taxon>Alphaproteobacteria</taxon>
        <taxon>Hyphomicrobiales</taxon>
        <taxon>Rhizobiaceae</taxon>
        <taxon>Sinorhizobium/Ensifer group</taxon>
        <taxon>Sinorhizobium</taxon>
    </lineage>
</organism>
<sequence length="106" mass="11676">MTNFSPIANMDAAIEAKIEAALLNGVNISVASADDPEKYAVLMEQVGITPEEQLYMAKRTIYRMAQIEIGKRMVQALNEHCKVPREDIVPCITAYFDALDNGEVSA</sequence>
<dbReference type="KEGG" id="sfh:SFHH103_02718"/>
<accession>G9ABC2</accession>
<dbReference type="PATRIC" id="fig|380.5.peg.2889"/>
<dbReference type="STRING" id="1117943.SFHH103_02718"/>
<dbReference type="Proteomes" id="UP000007735">
    <property type="component" value="Chromosome"/>
</dbReference>
<dbReference type="RefSeq" id="WP_014329637.1">
    <property type="nucleotide sequence ID" value="NC_016812.1"/>
</dbReference>